<evidence type="ECO:0000313" key="2">
    <source>
        <dbReference type="Proteomes" id="UP000694865"/>
    </source>
</evidence>
<evidence type="ECO:0000256" key="1">
    <source>
        <dbReference type="SAM" id="MobiDB-lite"/>
    </source>
</evidence>
<evidence type="ECO:0000313" key="3">
    <source>
        <dbReference type="RefSeq" id="XP_006819795.1"/>
    </source>
</evidence>
<feature type="compositionally biased region" description="Polar residues" evidence="1">
    <location>
        <begin position="245"/>
        <end position="255"/>
    </location>
</feature>
<name>A0ABM0MIF4_SACKO</name>
<accession>A0ABM0MIF4</accession>
<organism evidence="2 3">
    <name type="scientific">Saccoglossus kowalevskii</name>
    <name type="common">Acorn worm</name>
    <dbReference type="NCBI Taxonomy" id="10224"/>
    <lineage>
        <taxon>Eukaryota</taxon>
        <taxon>Metazoa</taxon>
        <taxon>Hemichordata</taxon>
        <taxon>Enteropneusta</taxon>
        <taxon>Harrimaniidae</taxon>
        <taxon>Saccoglossus</taxon>
    </lineage>
</organism>
<keyword evidence="2" id="KW-1185">Reference proteome</keyword>
<reference evidence="3" key="1">
    <citation type="submission" date="2025-08" db="UniProtKB">
        <authorList>
            <consortium name="RefSeq"/>
        </authorList>
    </citation>
    <scope>IDENTIFICATION</scope>
    <source>
        <tissue evidence="3">Testes</tissue>
    </source>
</reference>
<proteinExistence type="predicted"/>
<dbReference type="GeneID" id="102803417"/>
<dbReference type="Proteomes" id="UP000694865">
    <property type="component" value="Unplaced"/>
</dbReference>
<sequence length="405" mass="45710">MVHNPSFYNQRGFYENVQDRPSLPYRNEGQDSKMGFQIPFARASTCGQDRGGAGHQGEFGIVAAKLNDELGDGVRGNPKLKAKQKTTAPVSNQLELTSATIATQPKSSRDAISPEFNEGVISPVSQAVLKQIMKRHKSRSVLNERVQQTAREAYALSYHDYKSQHDHLSHEAIMDHLLMKDETLLVNGQYIYYTSVEFLDENGKAVPTRVPMCKGRAYLTTHRLLLLSNEDTAEVSFSKVEKNSQKVPPNNTNQKSKSHHNRYSLETSCSDDLQYATFPIEGFLSVELQASSGANTKTEIIGSKGCCARWAKICCFCFYCFCCCEIRSCMKKWDAEPFEVNVHNNRYVMIGALIPPWAKRTMIKINFDSTMRFSFITQFLSEMQLYAPNLNVVKLASWNANARHP</sequence>
<protein>
    <submittedName>
        <fullName evidence="3">Uncharacterized protein LOC102803417</fullName>
    </submittedName>
</protein>
<gene>
    <name evidence="3" type="primary">LOC102803417</name>
</gene>
<dbReference type="RefSeq" id="XP_006819795.1">
    <property type="nucleotide sequence ID" value="XM_006819732.1"/>
</dbReference>
<feature type="region of interest" description="Disordered" evidence="1">
    <location>
        <begin position="239"/>
        <end position="261"/>
    </location>
</feature>